<protein>
    <submittedName>
        <fullName evidence="2">Uncharacterized protein</fullName>
    </submittedName>
</protein>
<name>A0A243WIR9_9BACT</name>
<feature type="transmembrane region" description="Helical" evidence="1">
    <location>
        <begin position="38"/>
        <end position="56"/>
    </location>
</feature>
<dbReference type="Proteomes" id="UP000194873">
    <property type="component" value="Unassembled WGS sequence"/>
</dbReference>
<accession>A0A243WIR9</accession>
<dbReference type="EMBL" id="MTSE01000002">
    <property type="protein sequence ID" value="OUJ75453.1"/>
    <property type="molecule type" value="Genomic_DNA"/>
</dbReference>
<organism evidence="2 3">
    <name type="scientific">Hymenobacter crusticola</name>
    <dbReference type="NCBI Taxonomy" id="1770526"/>
    <lineage>
        <taxon>Bacteria</taxon>
        <taxon>Pseudomonadati</taxon>
        <taxon>Bacteroidota</taxon>
        <taxon>Cytophagia</taxon>
        <taxon>Cytophagales</taxon>
        <taxon>Hymenobacteraceae</taxon>
        <taxon>Hymenobacter</taxon>
    </lineage>
</organism>
<gene>
    <name evidence="2" type="ORF">BXP70_05425</name>
</gene>
<keyword evidence="1" id="KW-0812">Transmembrane</keyword>
<evidence type="ECO:0000256" key="1">
    <source>
        <dbReference type="SAM" id="Phobius"/>
    </source>
</evidence>
<keyword evidence="3" id="KW-1185">Reference proteome</keyword>
<feature type="transmembrane region" description="Helical" evidence="1">
    <location>
        <begin position="68"/>
        <end position="93"/>
    </location>
</feature>
<evidence type="ECO:0000313" key="3">
    <source>
        <dbReference type="Proteomes" id="UP000194873"/>
    </source>
</evidence>
<proteinExistence type="predicted"/>
<evidence type="ECO:0000313" key="2">
    <source>
        <dbReference type="EMBL" id="OUJ75453.1"/>
    </source>
</evidence>
<comment type="caution">
    <text evidence="2">The sequence shown here is derived from an EMBL/GenBank/DDBJ whole genome shotgun (WGS) entry which is preliminary data.</text>
</comment>
<keyword evidence="1" id="KW-1133">Transmembrane helix</keyword>
<feature type="transmembrane region" description="Helical" evidence="1">
    <location>
        <begin position="105"/>
        <end position="132"/>
    </location>
</feature>
<keyword evidence="1" id="KW-0472">Membrane</keyword>
<sequence length="136" mass="15080">MTFLTLGRMKLTEKKDNAALAVQLADFLLLVLQLVPTVLWWLLATLVFAVVNLIFIKEVWPNTPKAEYFLVGMLSTSLLLLVWMASSMAWRIANHVKTNSWSVAWRLAAVLGFLGATGITAMALVALSIHLLEKLA</sequence>
<reference evidence="2 3" key="1">
    <citation type="submission" date="2017-01" db="EMBL/GenBank/DDBJ databases">
        <title>A new Hymenobacter.</title>
        <authorList>
            <person name="Liang Y."/>
            <person name="Feng F."/>
        </authorList>
    </citation>
    <scope>NUCLEOTIDE SEQUENCE [LARGE SCALE GENOMIC DNA]</scope>
    <source>
        <strain evidence="2">MIMBbqt21</strain>
    </source>
</reference>
<dbReference type="AlphaFoldDB" id="A0A243WIR9"/>